<name>A0A9J6FHA8_HAELO</name>
<sequence length="110" mass="11788">MRLSRGGHQQCLMCVWVQVCPMGVRLLDGTRQLQHIPLDVGSSIVAGSLADPHVIIRSAEGLVIHLTLRGDPASGCRLAVLRPQLTAVVGGCRWAGFLLSPCSQPRARPT</sequence>
<feature type="domain" description="RSE1/DDB1/CPSF1 second beta-propeller" evidence="1">
    <location>
        <begin position="17"/>
        <end position="85"/>
    </location>
</feature>
<evidence type="ECO:0000259" key="1">
    <source>
        <dbReference type="Pfam" id="PF23726"/>
    </source>
</evidence>
<dbReference type="AlphaFoldDB" id="A0A9J6FHA8"/>
<reference evidence="2 3" key="1">
    <citation type="journal article" date="2020" name="Cell">
        <title>Large-Scale Comparative Analyses of Tick Genomes Elucidate Their Genetic Diversity and Vector Capacities.</title>
        <authorList>
            <consortium name="Tick Genome and Microbiome Consortium (TIGMIC)"/>
            <person name="Jia N."/>
            <person name="Wang J."/>
            <person name="Shi W."/>
            <person name="Du L."/>
            <person name="Sun Y."/>
            <person name="Zhan W."/>
            <person name="Jiang J.F."/>
            <person name="Wang Q."/>
            <person name="Zhang B."/>
            <person name="Ji P."/>
            <person name="Bell-Sakyi L."/>
            <person name="Cui X.M."/>
            <person name="Yuan T.T."/>
            <person name="Jiang B.G."/>
            <person name="Yang W.F."/>
            <person name="Lam T.T."/>
            <person name="Chang Q.C."/>
            <person name="Ding S.J."/>
            <person name="Wang X.J."/>
            <person name="Zhu J.G."/>
            <person name="Ruan X.D."/>
            <person name="Zhao L."/>
            <person name="Wei J.T."/>
            <person name="Ye R.Z."/>
            <person name="Que T.C."/>
            <person name="Du C.H."/>
            <person name="Zhou Y.H."/>
            <person name="Cheng J.X."/>
            <person name="Dai P.F."/>
            <person name="Guo W.B."/>
            <person name="Han X.H."/>
            <person name="Huang E.J."/>
            <person name="Li L.F."/>
            <person name="Wei W."/>
            <person name="Gao Y.C."/>
            <person name="Liu J.Z."/>
            <person name="Shao H.Z."/>
            <person name="Wang X."/>
            <person name="Wang C.C."/>
            <person name="Yang T.C."/>
            <person name="Huo Q.B."/>
            <person name="Li W."/>
            <person name="Chen H.Y."/>
            <person name="Chen S.E."/>
            <person name="Zhou L.G."/>
            <person name="Ni X.B."/>
            <person name="Tian J.H."/>
            <person name="Sheng Y."/>
            <person name="Liu T."/>
            <person name="Pan Y.S."/>
            <person name="Xia L.Y."/>
            <person name="Li J."/>
            <person name="Zhao F."/>
            <person name="Cao W.C."/>
        </authorList>
    </citation>
    <scope>NUCLEOTIDE SEQUENCE [LARGE SCALE GENOMIC DNA]</scope>
    <source>
        <strain evidence="2">HaeL-2018</strain>
    </source>
</reference>
<dbReference type="InterPro" id="IPR015943">
    <property type="entry name" value="WD40/YVTN_repeat-like_dom_sf"/>
</dbReference>
<dbReference type="Proteomes" id="UP000821853">
    <property type="component" value="Chromosome 1"/>
</dbReference>
<dbReference type="VEuPathDB" id="VectorBase:HLOH_064682"/>
<dbReference type="OrthoDB" id="6109at2759"/>
<dbReference type="InterPro" id="IPR058543">
    <property type="entry name" value="Beta-prop_RSE1/DDB1/CPSF1_2nd"/>
</dbReference>
<gene>
    <name evidence="2" type="ORF">HPB48_002169</name>
</gene>
<accession>A0A9J6FHA8</accession>
<proteinExistence type="predicted"/>
<organism evidence="2 3">
    <name type="scientific">Haemaphysalis longicornis</name>
    <name type="common">Bush tick</name>
    <dbReference type="NCBI Taxonomy" id="44386"/>
    <lineage>
        <taxon>Eukaryota</taxon>
        <taxon>Metazoa</taxon>
        <taxon>Ecdysozoa</taxon>
        <taxon>Arthropoda</taxon>
        <taxon>Chelicerata</taxon>
        <taxon>Arachnida</taxon>
        <taxon>Acari</taxon>
        <taxon>Parasitiformes</taxon>
        <taxon>Ixodida</taxon>
        <taxon>Ixodoidea</taxon>
        <taxon>Ixodidae</taxon>
        <taxon>Haemaphysalinae</taxon>
        <taxon>Haemaphysalis</taxon>
    </lineage>
</organism>
<protein>
    <recommendedName>
        <fullName evidence="1">RSE1/DDB1/CPSF1 second beta-propeller domain-containing protein</fullName>
    </recommendedName>
</protein>
<comment type="caution">
    <text evidence="2">The sequence shown here is derived from an EMBL/GenBank/DDBJ whole genome shotgun (WGS) entry which is preliminary data.</text>
</comment>
<evidence type="ECO:0000313" key="2">
    <source>
        <dbReference type="EMBL" id="KAH9362191.1"/>
    </source>
</evidence>
<dbReference type="EMBL" id="JABSTR010000001">
    <property type="protein sequence ID" value="KAH9362191.1"/>
    <property type="molecule type" value="Genomic_DNA"/>
</dbReference>
<dbReference type="Gene3D" id="2.130.10.10">
    <property type="entry name" value="YVTN repeat-like/Quinoprotein amine dehydrogenase"/>
    <property type="match status" value="1"/>
</dbReference>
<dbReference type="Pfam" id="PF23726">
    <property type="entry name" value="Beta-prop_RSE1_2nd"/>
    <property type="match status" value="1"/>
</dbReference>
<evidence type="ECO:0000313" key="3">
    <source>
        <dbReference type="Proteomes" id="UP000821853"/>
    </source>
</evidence>
<keyword evidence="3" id="KW-1185">Reference proteome</keyword>